<dbReference type="OrthoDB" id="193931at2759"/>
<evidence type="ECO:0000256" key="4">
    <source>
        <dbReference type="SAM" id="MobiDB-lite"/>
    </source>
</evidence>
<proteinExistence type="predicted"/>
<dbReference type="Pfam" id="PF00069">
    <property type="entry name" value="Pkinase"/>
    <property type="match status" value="1"/>
</dbReference>
<feature type="region of interest" description="Disordered" evidence="4">
    <location>
        <begin position="65"/>
        <end position="104"/>
    </location>
</feature>
<dbReference type="EMBL" id="ASPP01009106">
    <property type="protein sequence ID" value="ETO24613.1"/>
    <property type="molecule type" value="Genomic_DNA"/>
</dbReference>
<dbReference type="PROSITE" id="PS50011">
    <property type="entry name" value="PROTEIN_KINASE_DOM"/>
    <property type="match status" value="1"/>
</dbReference>
<keyword evidence="6" id="KW-0418">Kinase</keyword>
<dbReference type="OMA" id="NIFANQE"/>
<dbReference type="Gene3D" id="1.10.510.10">
    <property type="entry name" value="Transferase(Phosphotransferase) domain 1"/>
    <property type="match status" value="1"/>
</dbReference>
<dbReference type="InterPro" id="IPR000719">
    <property type="entry name" value="Prot_kinase_dom"/>
</dbReference>
<dbReference type="FunFam" id="1.10.510.10:FF:000571">
    <property type="entry name" value="Maternal embryonic leucine zipper kinase"/>
    <property type="match status" value="1"/>
</dbReference>
<dbReference type="PANTHER" id="PTHR24347">
    <property type="entry name" value="SERINE/THREONINE-PROTEIN KINASE"/>
    <property type="match status" value="1"/>
</dbReference>
<accession>X6NFD0</accession>
<name>X6NFD0_RETFI</name>
<dbReference type="InterPro" id="IPR017441">
    <property type="entry name" value="Protein_kinase_ATP_BS"/>
</dbReference>
<feature type="binding site" evidence="3">
    <location>
        <position position="306"/>
    </location>
    <ligand>
        <name>ATP</name>
        <dbReference type="ChEBI" id="CHEBI:30616"/>
    </ligand>
</feature>
<dbReference type="PROSITE" id="PS00108">
    <property type="entry name" value="PROTEIN_KINASE_ST"/>
    <property type="match status" value="1"/>
</dbReference>
<feature type="region of interest" description="Disordered" evidence="4">
    <location>
        <begin position="132"/>
        <end position="210"/>
    </location>
</feature>
<dbReference type="SMART" id="SM00220">
    <property type="entry name" value="S_TKc"/>
    <property type="match status" value="1"/>
</dbReference>
<dbReference type="InterPro" id="IPR008271">
    <property type="entry name" value="Ser/Thr_kinase_AS"/>
</dbReference>
<evidence type="ECO:0000313" key="6">
    <source>
        <dbReference type="EMBL" id="ETO24613.1"/>
    </source>
</evidence>
<evidence type="ECO:0000256" key="2">
    <source>
        <dbReference type="ARBA" id="ARBA00022840"/>
    </source>
</evidence>
<feature type="compositionally biased region" description="Polar residues" evidence="4">
    <location>
        <begin position="66"/>
        <end position="77"/>
    </location>
</feature>
<organism evidence="6 7">
    <name type="scientific">Reticulomyxa filosa</name>
    <dbReference type="NCBI Taxonomy" id="46433"/>
    <lineage>
        <taxon>Eukaryota</taxon>
        <taxon>Sar</taxon>
        <taxon>Rhizaria</taxon>
        <taxon>Retaria</taxon>
        <taxon>Foraminifera</taxon>
        <taxon>Monothalamids</taxon>
        <taxon>Reticulomyxidae</taxon>
        <taxon>Reticulomyxa</taxon>
    </lineage>
</organism>
<dbReference type="GO" id="GO:0005524">
    <property type="term" value="F:ATP binding"/>
    <property type="evidence" value="ECO:0007669"/>
    <property type="project" value="UniProtKB-UniRule"/>
</dbReference>
<dbReference type="AlphaFoldDB" id="X6NFD0"/>
<evidence type="ECO:0000259" key="5">
    <source>
        <dbReference type="PROSITE" id="PS50011"/>
    </source>
</evidence>
<feature type="compositionally biased region" description="Basic residues" evidence="4">
    <location>
        <begin position="158"/>
        <end position="172"/>
    </location>
</feature>
<keyword evidence="1 3" id="KW-0547">Nucleotide-binding</keyword>
<protein>
    <submittedName>
        <fullName evidence="6">Calcium/calmodulin-dependent protein kinase type 1 (Camki)</fullName>
    </submittedName>
</protein>
<dbReference type="Proteomes" id="UP000023152">
    <property type="component" value="Unassembled WGS sequence"/>
</dbReference>
<feature type="region of interest" description="Disordered" evidence="4">
    <location>
        <begin position="1"/>
        <end position="37"/>
    </location>
</feature>
<sequence length="605" mass="68233">MSIDKSSPRPTASANAKTPPPYAQPSSPRGGTTGALPTLAATGGLVVKEKESVLMNMDVAEVQELQARSQRQMTGTQDPGDAPVQKTGQTLKQAIAASQRQASNFVNRMTDAPVYDPSNDYSQQPVLNVSFRIPGPGVAATPPATFTSTPTTEDERHRRPTKQRKKAHRKQTTQKGVPPPPNQPPAEYVDGYDSDESMYAPQFANNNNRSNRMFSLDDSMLQGSQRDMDAAFEQLKTEKGLGHSKKRLVPQMQLGLPDKEGELTEAEFYQKYWIEAGKLGEGSFARVRKITRKHDRRPFALKVIKKAGKSKEDLEALQKEIDILRKFERETKIFFETYKKQKTKLKHKNVVRLTDWVETKKRIHMVVEFCNGGDVFERILKQKTFSEWEASYVVQQVAEGLDHIHSKGIVHRDLKPDNLMYLDTSPKAEIKIIDFGLAGDCSKSSLKTPCGTAHYVAPEVLFGIPYDTQADMWSLGVIIYMLLCGFPPFFDATGNQKRLYQLIKAGKFRFPSPYWDYISDQAKDLIKGLLTKDPKERMSAAQVLAHPWVGGKAVKKEMSDLYMSQMKFFQSSKQFTNVKIGEEEAQTEQKSINIFANQEYAYNYE</sequence>
<dbReference type="CDD" id="cd05117">
    <property type="entry name" value="STKc_CAMK"/>
    <property type="match status" value="1"/>
</dbReference>
<evidence type="ECO:0000313" key="7">
    <source>
        <dbReference type="Proteomes" id="UP000023152"/>
    </source>
</evidence>
<reference evidence="6 7" key="1">
    <citation type="journal article" date="2013" name="Curr. Biol.">
        <title>The Genome of the Foraminiferan Reticulomyxa filosa.</title>
        <authorList>
            <person name="Glockner G."/>
            <person name="Hulsmann N."/>
            <person name="Schleicher M."/>
            <person name="Noegel A.A."/>
            <person name="Eichinger L."/>
            <person name="Gallinger C."/>
            <person name="Pawlowski J."/>
            <person name="Sierra R."/>
            <person name="Euteneuer U."/>
            <person name="Pillet L."/>
            <person name="Moustafa A."/>
            <person name="Platzer M."/>
            <person name="Groth M."/>
            <person name="Szafranski K."/>
            <person name="Schliwa M."/>
        </authorList>
    </citation>
    <scope>NUCLEOTIDE SEQUENCE [LARGE SCALE GENOMIC DNA]</scope>
</reference>
<feature type="compositionally biased region" description="Low complexity" evidence="4">
    <location>
        <begin position="134"/>
        <end position="151"/>
    </location>
</feature>
<evidence type="ECO:0000256" key="3">
    <source>
        <dbReference type="PROSITE-ProRule" id="PRU10141"/>
    </source>
</evidence>
<dbReference type="SUPFAM" id="SSF56112">
    <property type="entry name" value="Protein kinase-like (PK-like)"/>
    <property type="match status" value="1"/>
</dbReference>
<keyword evidence="6" id="KW-0808">Transferase</keyword>
<dbReference type="PROSITE" id="PS00107">
    <property type="entry name" value="PROTEIN_KINASE_ATP"/>
    <property type="match status" value="1"/>
</dbReference>
<dbReference type="GO" id="GO:0004672">
    <property type="term" value="F:protein kinase activity"/>
    <property type="evidence" value="ECO:0007669"/>
    <property type="project" value="InterPro"/>
</dbReference>
<gene>
    <name evidence="6" type="ORF">RFI_12547</name>
</gene>
<dbReference type="InterPro" id="IPR011009">
    <property type="entry name" value="Kinase-like_dom_sf"/>
</dbReference>
<keyword evidence="7" id="KW-1185">Reference proteome</keyword>
<feature type="domain" description="Protein kinase" evidence="5">
    <location>
        <begin position="273"/>
        <end position="549"/>
    </location>
</feature>
<comment type="caution">
    <text evidence="6">The sequence shown here is derived from an EMBL/GenBank/DDBJ whole genome shotgun (WGS) entry which is preliminary data.</text>
</comment>
<feature type="compositionally biased region" description="Polar residues" evidence="4">
    <location>
        <begin position="1"/>
        <end position="16"/>
    </location>
</feature>
<evidence type="ECO:0000256" key="1">
    <source>
        <dbReference type="ARBA" id="ARBA00022741"/>
    </source>
</evidence>
<keyword evidence="2 3" id="KW-0067">ATP-binding</keyword>
<feature type="compositionally biased region" description="Polar residues" evidence="4">
    <location>
        <begin position="86"/>
        <end position="104"/>
    </location>
</feature>